<dbReference type="PATRIC" id="fig|401562.4.peg.2661"/>
<dbReference type="RefSeq" id="WP_058600982.1">
    <property type="nucleotide sequence ID" value="NZ_LDQA01000029.1"/>
</dbReference>
<keyword evidence="4" id="KW-1185">Reference proteome</keyword>
<protein>
    <submittedName>
        <fullName evidence="3">Pilus assembly protein CpaC</fullName>
    </submittedName>
</protein>
<name>A0A175RM72_9HYPH</name>
<feature type="domain" description="Pilus formation protein N-terminal" evidence="2">
    <location>
        <begin position="31"/>
        <end position="98"/>
    </location>
</feature>
<dbReference type="EMBL" id="LDQA01000029">
    <property type="protein sequence ID" value="KTR04796.1"/>
    <property type="molecule type" value="Genomic_DNA"/>
</dbReference>
<feature type="chain" id="PRO_5008042073" evidence="1">
    <location>
        <begin position="26"/>
        <end position="153"/>
    </location>
</feature>
<dbReference type="Pfam" id="PF13629">
    <property type="entry name" value="T2SS-T3SS_pil_N"/>
    <property type="match status" value="1"/>
</dbReference>
<organism evidence="3 4">
    <name type="scientific">Aureimonas ureilytica</name>
    <dbReference type="NCBI Taxonomy" id="401562"/>
    <lineage>
        <taxon>Bacteria</taxon>
        <taxon>Pseudomonadati</taxon>
        <taxon>Pseudomonadota</taxon>
        <taxon>Alphaproteobacteria</taxon>
        <taxon>Hyphomicrobiales</taxon>
        <taxon>Aurantimonadaceae</taxon>
        <taxon>Aureimonas</taxon>
    </lineage>
</organism>
<dbReference type="Proteomes" id="UP000078529">
    <property type="component" value="Unassembled WGS sequence"/>
</dbReference>
<accession>A0A175RM72</accession>
<reference evidence="3 4" key="1">
    <citation type="journal article" date="2016" name="Front. Microbiol.">
        <title>Genomic Resource of Rice Seed Associated Bacteria.</title>
        <authorList>
            <person name="Midha S."/>
            <person name="Bansal K."/>
            <person name="Sharma S."/>
            <person name="Kumar N."/>
            <person name="Patil P.P."/>
            <person name="Chaudhry V."/>
            <person name="Patil P.B."/>
        </authorList>
    </citation>
    <scope>NUCLEOTIDE SEQUENCE [LARGE SCALE GENOMIC DNA]</scope>
    <source>
        <strain evidence="3 4">NS365</strain>
    </source>
</reference>
<dbReference type="InterPro" id="IPR032789">
    <property type="entry name" value="T2SS-T3SS_pil_N"/>
</dbReference>
<dbReference type="AlphaFoldDB" id="A0A175RM72"/>
<evidence type="ECO:0000256" key="1">
    <source>
        <dbReference type="SAM" id="SignalP"/>
    </source>
</evidence>
<evidence type="ECO:0000313" key="3">
    <source>
        <dbReference type="EMBL" id="KTR04796.1"/>
    </source>
</evidence>
<evidence type="ECO:0000313" key="4">
    <source>
        <dbReference type="Proteomes" id="UP000078529"/>
    </source>
</evidence>
<proteinExistence type="predicted"/>
<keyword evidence="1" id="KW-0732">Signal</keyword>
<comment type="caution">
    <text evidence="3">The sequence shown here is derived from an EMBL/GenBank/DDBJ whole genome shotgun (WGS) entry which is preliminary data.</text>
</comment>
<gene>
    <name evidence="3" type="ORF">NS365_14370</name>
</gene>
<feature type="signal peptide" evidence="1">
    <location>
        <begin position="1"/>
        <end position="25"/>
    </location>
</feature>
<evidence type="ECO:0000259" key="2">
    <source>
        <dbReference type="Pfam" id="PF13629"/>
    </source>
</evidence>
<sequence>MRRSAPLSIVLTLAVLAASAPAAMAESVGGLDVAVDHARILKIPRAAGTIIIGNPSIVDVTVHDSETLVLTGRSYGVTNVVVLGPAGDVVLDDDVTVTSREDRSVRIYRQAARSTFSCSPRCEPKVTVGDEDDNFSRALAQFKSHEGMITTGQ</sequence>